<dbReference type="EMBL" id="BRXZ01003425">
    <property type="protein sequence ID" value="GMH54548.1"/>
    <property type="molecule type" value="Genomic_DNA"/>
</dbReference>
<dbReference type="InterPro" id="IPR036052">
    <property type="entry name" value="TrpB-like_PALP_sf"/>
</dbReference>
<gene>
    <name evidence="2" type="ORF">TrRE_jg3740</name>
</gene>
<feature type="non-terminal residue" evidence="2">
    <location>
        <position position="119"/>
    </location>
</feature>
<dbReference type="Pfam" id="PF00291">
    <property type="entry name" value="PALP"/>
    <property type="match status" value="1"/>
</dbReference>
<reference evidence="2" key="1">
    <citation type="submission" date="2022-07" db="EMBL/GenBank/DDBJ databases">
        <title>Genome analysis of Parmales, a sister group of diatoms, reveals the evolutionary specialization of diatoms from phago-mixotrophs to photoautotrophs.</title>
        <authorList>
            <person name="Ban H."/>
            <person name="Sato S."/>
            <person name="Yoshikawa S."/>
            <person name="Kazumasa Y."/>
            <person name="Nakamura Y."/>
            <person name="Ichinomiya M."/>
            <person name="Saitoh K."/>
            <person name="Sato N."/>
            <person name="Blanc-Mathieu R."/>
            <person name="Endo H."/>
            <person name="Kuwata A."/>
            <person name="Ogata H."/>
        </authorList>
    </citation>
    <scope>NUCLEOTIDE SEQUENCE</scope>
</reference>
<proteinExistence type="predicted"/>
<dbReference type="PANTHER" id="PTHR10314">
    <property type="entry name" value="CYSTATHIONINE BETA-SYNTHASE"/>
    <property type="match status" value="1"/>
</dbReference>
<dbReference type="Gene3D" id="3.40.50.1100">
    <property type="match status" value="2"/>
</dbReference>
<dbReference type="InterPro" id="IPR050214">
    <property type="entry name" value="Cys_Synth/Cystath_Beta-Synth"/>
</dbReference>
<name>A0A9W6ZP29_9STRA</name>
<dbReference type="AlphaFoldDB" id="A0A9W6ZP29"/>
<feature type="non-terminal residue" evidence="2">
    <location>
        <position position="1"/>
    </location>
</feature>
<protein>
    <recommendedName>
        <fullName evidence="1">Tryptophan synthase beta chain-like PALP domain-containing protein</fullName>
    </recommendedName>
</protein>
<sequence length="119" mass="12680">GLALAAAIKGYRCIICLPEKMSNEKVYVLKALGAEIIRTPTEAAYDAPDSHISVARRLNDEIPNSHILDQYGNPSNPLAHYDGTAEELLTQTGNQVDMIVCGAGTGGTISGIAKKLKEK</sequence>
<dbReference type="InterPro" id="IPR001926">
    <property type="entry name" value="TrpB-like_PALP"/>
</dbReference>
<evidence type="ECO:0000259" key="1">
    <source>
        <dbReference type="Pfam" id="PF00291"/>
    </source>
</evidence>
<dbReference type="SUPFAM" id="SSF53686">
    <property type="entry name" value="Tryptophan synthase beta subunit-like PLP-dependent enzymes"/>
    <property type="match status" value="1"/>
</dbReference>
<keyword evidence="3" id="KW-1185">Reference proteome</keyword>
<evidence type="ECO:0000313" key="3">
    <source>
        <dbReference type="Proteomes" id="UP001165082"/>
    </source>
</evidence>
<dbReference type="Proteomes" id="UP001165082">
    <property type="component" value="Unassembled WGS sequence"/>
</dbReference>
<dbReference type="OrthoDB" id="728at2759"/>
<evidence type="ECO:0000313" key="2">
    <source>
        <dbReference type="EMBL" id="GMH54548.1"/>
    </source>
</evidence>
<comment type="caution">
    <text evidence="2">The sequence shown here is derived from an EMBL/GenBank/DDBJ whole genome shotgun (WGS) entry which is preliminary data.</text>
</comment>
<organism evidence="2 3">
    <name type="scientific">Triparma retinervis</name>
    <dbReference type="NCBI Taxonomy" id="2557542"/>
    <lineage>
        <taxon>Eukaryota</taxon>
        <taxon>Sar</taxon>
        <taxon>Stramenopiles</taxon>
        <taxon>Ochrophyta</taxon>
        <taxon>Bolidophyceae</taxon>
        <taxon>Parmales</taxon>
        <taxon>Triparmaceae</taxon>
        <taxon>Triparma</taxon>
    </lineage>
</organism>
<feature type="domain" description="Tryptophan synthase beta chain-like PALP" evidence="1">
    <location>
        <begin position="1"/>
        <end position="118"/>
    </location>
</feature>
<accession>A0A9W6ZP29</accession>